<dbReference type="RefSeq" id="WP_113962207.1">
    <property type="nucleotide sequence ID" value="NZ_QNRR01000020.1"/>
</dbReference>
<proteinExistence type="predicted"/>
<dbReference type="Gene3D" id="1.25.40.10">
    <property type="entry name" value="Tetratricopeptide repeat domain"/>
    <property type="match status" value="2"/>
</dbReference>
<dbReference type="InterPro" id="IPR019734">
    <property type="entry name" value="TPR_rpt"/>
</dbReference>
<reference evidence="3 4" key="1">
    <citation type="submission" date="2018-06" db="EMBL/GenBank/DDBJ databases">
        <title>Genomic Encyclopedia of Type Strains, Phase IV (KMG-IV): sequencing the most valuable type-strain genomes for metagenomic binning, comparative biology and taxonomic classification.</title>
        <authorList>
            <person name="Goeker M."/>
        </authorList>
    </citation>
    <scope>NUCLEOTIDE SEQUENCE [LARGE SCALE GENOMIC DNA]</scope>
    <source>
        <strain evidence="3 4">DSM 25532</strain>
    </source>
</reference>
<feature type="signal peptide" evidence="2">
    <location>
        <begin position="1"/>
        <end position="24"/>
    </location>
</feature>
<keyword evidence="4" id="KW-1185">Reference proteome</keyword>
<keyword evidence="1" id="KW-0802">TPR repeat</keyword>
<dbReference type="Proteomes" id="UP000253426">
    <property type="component" value="Unassembled WGS sequence"/>
</dbReference>
<evidence type="ECO:0000256" key="2">
    <source>
        <dbReference type="SAM" id="SignalP"/>
    </source>
</evidence>
<name>A0A366H1L2_9BACT</name>
<evidence type="ECO:0000313" key="3">
    <source>
        <dbReference type="EMBL" id="RBP35658.1"/>
    </source>
</evidence>
<dbReference type="SUPFAM" id="SSF48452">
    <property type="entry name" value="TPR-like"/>
    <property type="match status" value="1"/>
</dbReference>
<dbReference type="InterPro" id="IPR011990">
    <property type="entry name" value="TPR-like_helical_dom_sf"/>
</dbReference>
<dbReference type="AlphaFoldDB" id="A0A366H1L2"/>
<accession>A0A366H1L2</accession>
<organism evidence="3 4">
    <name type="scientific">Roseimicrobium gellanilyticum</name>
    <dbReference type="NCBI Taxonomy" id="748857"/>
    <lineage>
        <taxon>Bacteria</taxon>
        <taxon>Pseudomonadati</taxon>
        <taxon>Verrucomicrobiota</taxon>
        <taxon>Verrucomicrobiia</taxon>
        <taxon>Verrucomicrobiales</taxon>
        <taxon>Verrucomicrobiaceae</taxon>
        <taxon>Roseimicrobium</taxon>
    </lineage>
</organism>
<feature type="chain" id="PRO_5016570234" evidence="2">
    <location>
        <begin position="25"/>
        <end position="260"/>
    </location>
</feature>
<keyword evidence="2" id="KW-0732">Signal</keyword>
<gene>
    <name evidence="3" type="ORF">DES53_12026</name>
</gene>
<dbReference type="EMBL" id="QNRR01000020">
    <property type="protein sequence ID" value="RBP35658.1"/>
    <property type="molecule type" value="Genomic_DNA"/>
</dbReference>
<evidence type="ECO:0000256" key="1">
    <source>
        <dbReference type="PROSITE-ProRule" id="PRU00339"/>
    </source>
</evidence>
<dbReference type="PROSITE" id="PS50005">
    <property type="entry name" value="TPR"/>
    <property type="match status" value="1"/>
</dbReference>
<evidence type="ECO:0000313" key="4">
    <source>
        <dbReference type="Proteomes" id="UP000253426"/>
    </source>
</evidence>
<sequence length="260" mass="28091">MKRRIVLPLSGLALFLVFSGTALVASASEVNKGVREFREAYASWNADAFAQAAGTVSKAAASDGASAEVYHWLGVIQFHQMLQKRSESGSSASTPAVVKFREAAIETLTRALQKDAKDAEAHAMLGTMMGMKVDGMLSGLRFGPSISRHQDQALAHGTDNPRVQYLLGAAKYHTAKDKDGFESALKSLQTAERLFETENKEPAGEENARWGYDACLVFLGRTEEALGNREKAAGYFRKALSVRPNDDGAKEGLKRTASST</sequence>
<protein>
    <submittedName>
        <fullName evidence="3">Uncharacterized protein</fullName>
    </submittedName>
</protein>
<feature type="repeat" description="TPR" evidence="1">
    <location>
        <begin position="213"/>
        <end position="246"/>
    </location>
</feature>
<comment type="caution">
    <text evidence="3">The sequence shown here is derived from an EMBL/GenBank/DDBJ whole genome shotgun (WGS) entry which is preliminary data.</text>
</comment>